<evidence type="ECO:0000313" key="2">
    <source>
        <dbReference type="EMBL" id="RRD01149.1"/>
    </source>
</evidence>
<feature type="signal peptide" evidence="1">
    <location>
        <begin position="1"/>
        <end position="19"/>
    </location>
</feature>
<organism evidence="2 3">
    <name type="scientific">Amphritea balenae</name>
    <dbReference type="NCBI Taxonomy" id="452629"/>
    <lineage>
        <taxon>Bacteria</taxon>
        <taxon>Pseudomonadati</taxon>
        <taxon>Pseudomonadota</taxon>
        <taxon>Gammaproteobacteria</taxon>
        <taxon>Oceanospirillales</taxon>
        <taxon>Oceanospirillaceae</taxon>
        <taxon>Amphritea</taxon>
    </lineage>
</organism>
<evidence type="ECO:0000313" key="3">
    <source>
        <dbReference type="Proteomes" id="UP000267535"/>
    </source>
</evidence>
<dbReference type="RefSeq" id="WP_124924221.1">
    <property type="nucleotide sequence ID" value="NZ_BMOH01000001.1"/>
</dbReference>
<dbReference type="InterPro" id="IPR018247">
    <property type="entry name" value="EF_Hand_1_Ca_BS"/>
</dbReference>
<gene>
    <name evidence="2" type="ORF">EHS89_00885</name>
</gene>
<feature type="chain" id="PRO_5018284566" evidence="1">
    <location>
        <begin position="20"/>
        <end position="121"/>
    </location>
</feature>
<dbReference type="Gene3D" id="1.10.238.10">
    <property type="entry name" value="EF-hand"/>
    <property type="match status" value="1"/>
</dbReference>
<dbReference type="OrthoDB" id="5797401at2"/>
<name>A0A3P1SVG9_9GAMM</name>
<accession>A0A3P1SVG9</accession>
<dbReference type="PROSITE" id="PS00018">
    <property type="entry name" value="EF_HAND_1"/>
    <property type="match status" value="1"/>
</dbReference>
<comment type="caution">
    <text evidence="2">The sequence shown here is derived from an EMBL/GenBank/DDBJ whole genome shotgun (WGS) entry which is preliminary data.</text>
</comment>
<dbReference type="Proteomes" id="UP000267535">
    <property type="component" value="Unassembled WGS sequence"/>
</dbReference>
<reference evidence="2 3" key="1">
    <citation type="submission" date="2018-11" db="EMBL/GenBank/DDBJ databases">
        <title>The draft genome sequence of Amphritea balenae JAMM 1525T.</title>
        <authorList>
            <person name="Fang Z."/>
            <person name="Zhang Y."/>
            <person name="Han X."/>
        </authorList>
    </citation>
    <scope>NUCLEOTIDE SEQUENCE [LARGE SCALE GENOMIC DNA]</scope>
    <source>
        <strain evidence="2 3">JAMM 1525</strain>
    </source>
</reference>
<dbReference type="AlphaFoldDB" id="A0A3P1SVG9"/>
<dbReference type="InterPro" id="IPR011992">
    <property type="entry name" value="EF-hand-dom_pair"/>
</dbReference>
<evidence type="ECO:0000256" key="1">
    <source>
        <dbReference type="SAM" id="SignalP"/>
    </source>
</evidence>
<sequence length="121" mass="13769">MRFATVLLAMTFTATSAQAEQSVSIEPLTNIEIIEHIRSELPKDANIMERTHALSMFDSLDANRDEEVTLTEMRRHPTLANTFHQLDLNNDGVLNRREIQPLQDEVKGLRTILTLSALRII</sequence>
<keyword evidence="1" id="KW-0732">Signal</keyword>
<keyword evidence="3" id="KW-1185">Reference proteome</keyword>
<protein>
    <submittedName>
        <fullName evidence="2">Uncharacterized protein</fullName>
    </submittedName>
</protein>
<dbReference type="EMBL" id="RQXV01000001">
    <property type="protein sequence ID" value="RRD01149.1"/>
    <property type="molecule type" value="Genomic_DNA"/>
</dbReference>
<dbReference type="GO" id="GO:0005509">
    <property type="term" value="F:calcium ion binding"/>
    <property type="evidence" value="ECO:0007669"/>
    <property type="project" value="InterPro"/>
</dbReference>
<proteinExistence type="predicted"/>
<dbReference type="SUPFAM" id="SSF47473">
    <property type="entry name" value="EF-hand"/>
    <property type="match status" value="1"/>
</dbReference>